<dbReference type="EMBL" id="CP115965">
    <property type="protein sequence ID" value="WZW99245.1"/>
    <property type="molecule type" value="Genomic_DNA"/>
</dbReference>
<evidence type="ECO:0000256" key="1">
    <source>
        <dbReference type="SAM" id="Phobius"/>
    </source>
</evidence>
<dbReference type="PANTHER" id="PTHR41282">
    <property type="entry name" value="CONSERVED TRANSMEMBRANE PROTEIN-RELATED"/>
    <property type="match status" value="1"/>
</dbReference>
<feature type="transmembrane region" description="Helical" evidence="1">
    <location>
        <begin position="89"/>
        <end position="106"/>
    </location>
</feature>
<keyword evidence="1" id="KW-0472">Membrane</keyword>
<accession>A0ABZ3CBV6</accession>
<feature type="transmembrane region" description="Helical" evidence="1">
    <location>
        <begin position="174"/>
        <end position="196"/>
    </location>
</feature>
<keyword evidence="3" id="KW-1185">Reference proteome</keyword>
<proteinExistence type="predicted"/>
<evidence type="ECO:0000313" key="3">
    <source>
        <dbReference type="Proteomes" id="UP001434337"/>
    </source>
</evidence>
<feature type="transmembrane region" description="Helical" evidence="1">
    <location>
        <begin position="140"/>
        <end position="162"/>
    </location>
</feature>
<dbReference type="PANTHER" id="PTHR41282:SF1">
    <property type="entry name" value="CONSERVED TRANSMEMBRANE PROTEIN-RELATED"/>
    <property type="match status" value="1"/>
</dbReference>
<reference evidence="2 3" key="1">
    <citation type="journal article" date="2023" name="Environ Microbiome">
        <title>A coral-associated actinobacterium mitigates coral bleaching under heat stress.</title>
        <authorList>
            <person name="Li J."/>
            <person name="Zou Y."/>
            <person name="Li Q."/>
            <person name="Zhang J."/>
            <person name="Bourne D.G."/>
            <person name="Lyu Y."/>
            <person name="Liu C."/>
            <person name="Zhang S."/>
        </authorList>
    </citation>
    <scope>NUCLEOTIDE SEQUENCE [LARGE SCALE GENOMIC DNA]</scope>
    <source>
        <strain evidence="2 3">SCSIO 13291</strain>
    </source>
</reference>
<organism evidence="2 3">
    <name type="scientific">Propioniciclava soli</name>
    <dbReference type="NCBI Taxonomy" id="2775081"/>
    <lineage>
        <taxon>Bacteria</taxon>
        <taxon>Bacillati</taxon>
        <taxon>Actinomycetota</taxon>
        <taxon>Actinomycetes</taxon>
        <taxon>Propionibacteriales</taxon>
        <taxon>Propionibacteriaceae</taxon>
        <taxon>Propioniciclava</taxon>
    </lineage>
</organism>
<feature type="transmembrane region" description="Helical" evidence="1">
    <location>
        <begin position="113"/>
        <end position="134"/>
    </location>
</feature>
<gene>
    <name evidence="2" type="ORF">PCC79_03335</name>
</gene>
<evidence type="ECO:0000313" key="2">
    <source>
        <dbReference type="EMBL" id="WZW99245.1"/>
    </source>
</evidence>
<keyword evidence="1" id="KW-1133">Transmembrane helix</keyword>
<dbReference type="InterPro" id="IPR010539">
    <property type="entry name" value="BaxI_1-like"/>
</dbReference>
<dbReference type="Proteomes" id="UP001434337">
    <property type="component" value="Chromosome"/>
</dbReference>
<feature type="transmembrane region" description="Helical" evidence="1">
    <location>
        <begin position="249"/>
        <end position="271"/>
    </location>
</feature>
<protein>
    <submittedName>
        <fullName evidence="2">Bax inhibitor-1/YccA family protein</fullName>
    </submittedName>
</protein>
<feature type="transmembrane region" description="Helical" evidence="1">
    <location>
        <begin position="202"/>
        <end position="228"/>
    </location>
</feature>
<name>A0ABZ3CBV6_9ACTN</name>
<sequence length="274" mass="29623">MRSSNPVFARSEQFATQQQTYGQQGYGQPTYDAQPQGYGQPYGAPQTPPPAGVMTIDDVITKSAIMMGSVFLVAALTFLFLPISLVTPVALASGLMTFVVVLFVSFRRQISPAFVGLFSIVEGVFVGAFSAMFNYLYDGIVVQAVLATFVAAAATLAAYKFLRIKVTSQFRKIITIGTFAFAGLVLVNLGLALFGVDTGLRGIGAAAGPLAWIISIVALFLAVANLIMDFDYIEQGVRNRLPASESWRAAFGLTVTMVWLYTEILRVLSYFRSN</sequence>
<keyword evidence="1" id="KW-0812">Transmembrane</keyword>
<feature type="transmembrane region" description="Helical" evidence="1">
    <location>
        <begin position="64"/>
        <end position="83"/>
    </location>
</feature>
<dbReference type="Pfam" id="PF12811">
    <property type="entry name" value="BaxI_1"/>
    <property type="match status" value="1"/>
</dbReference>
<dbReference type="PIRSF" id="PIRSF009160">
    <property type="entry name" value="UCP009160"/>
    <property type="match status" value="1"/>
</dbReference>